<evidence type="ECO:0000313" key="6">
    <source>
        <dbReference type="Proteomes" id="UP001500037"/>
    </source>
</evidence>
<dbReference type="PANTHER" id="PTHR43004:SF19">
    <property type="entry name" value="BINDING MONOOXYGENASE, PUTATIVE (JCVI)-RELATED"/>
    <property type="match status" value="1"/>
</dbReference>
<dbReference type="Gene3D" id="3.50.50.60">
    <property type="entry name" value="FAD/NAD(P)-binding domain"/>
    <property type="match status" value="1"/>
</dbReference>
<dbReference type="Gene3D" id="3.40.30.120">
    <property type="match status" value="1"/>
</dbReference>
<dbReference type="Pfam" id="PF21274">
    <property type="entry name" value="Rng_hyd_C"/>
    <property type="match status" value="1"/>
</dbReference>
<evidence type="ECO:0000313" key="5">
    <source>
        <dbReference type="EMBL" id="GAA1248635.1"/>
    </source>
</evidence>
<comment type="cofactor">
    <cofactor evidence="1">
        <name>FAD</name>
        <dbReference type="ChEBI" id="CHEBI:57692"/>
    </cofactor>
</comment>
<evidence type="ECO:0000256" key="1">
    <source>
        <dbReference type="ARBA" id="ARBA00001974"/>
    </source>
</evidence>
<evidence type="ECO:0000256" key="2">
    <source>
        <dbReference type="ARBA" id="ARBA00022630"/>
    </source>
</evidence>
<evidence type="ECO:0000256" key="3">
    <source>
        <dbReference type="ARBA" id="ARBA00022827"/>
    </source>
</evidence>
<sequence>MAMSDQVTESDVVIVGGGPTGLLLAGDLATAGLRVSVLEKRGKESNLTRAFTVHARTLEQLDARGLADELIGTGTTLAELRLFGRLRIDLATLPSRFPFVLVTPQSQTERLLLERAVKAGAVLLRDHRLTGLRQDAEGVTLQAETEQGTVTHRARYVVGTDGVRSTVRELLGIPYPGESVVSSVLLADVRLERAPTDVITAGATQDGFGFLAPFGDGWYRVIAWDRTRQLPDDAPVELDEIADITRRTLGVDYGLHDARWMSRFHSDERQVPRYRDGRVLLAGDAAHCHSPAGGQGMNTGLQDAANLSWKLAAVVNGWAPESLLDSYHDERHPVGRSVLRSSGALIRLALAQTAATRALRSVVGALADAVTPLVARGARTVSGIGISYPARPGSHPLAGHRIPDLRLAADGPGRPSRLHEALREGKFVLISADERAPGAPFSGLEPAVTEPWADRLVHAAPADPHGKLRATVLLVRPDGYAAWAAADPSRSELRAALTHWLGEGEDS</sequence>
<dbReference type="PANTHER" id="PTHR43004">
    <property type="entry name" value="TRK SYSTEM POTASSIUM UPTAKE PROTEIN"/>
    <property type="match status" value="1"/>
</dbReference>
<protein>
    <submittedName>
        <fullName evidence="5">FAD-dependent monooxygenase</fullName>
    </submittedName>
</protein>
<comment type="caution">
    <text evidence="5">The sequence shown here is derived from an EMBL/GenBank/DDBJ whole genome shotgun (WGS) entry which is preliminary data.</text>
</comment>
<organism evidence="5 6">
    <name type="scientific">Kitasatospora nipponensis</name>
    <dbReference type="NCBI Taxonomy" id="258049"/>
    <lineage>
        <taxon>Bacteria</taxon>
        <taxon>Bacillati</taxon>
        <taxon>Actinomycetota</taxon>
        <taxon>Actinomycetes</taxon>
        <taxon>Kitasatosporales</taxon>
        <taxon>Streptomycetaceae</taxon>
        <taxon>Kitasatospora</taxon>
    </lineage>
</organism>
<name>A0ABN1WG01_9ACTN</name>
<proteinExistence type="predicted"/>
<dbReference type="InterPro" id="IPR050641">
    <property type="entry name" value="RIFMO-like"/>
</dbReference>
<keyword evidence="6" id="KW-1185">Reference proteome</keyword>
<reference evidence="5 6" key="1">
    <citation type="journal article" date="2019" name="Int. J. Syst. Evol. Microbiol.">
        <title>The Global Catalogue of Microorganisms (GCM) 10K type strain sequencing project: providing services to taxonomists for standard genome sequencing and annotation.</title>
        <authorList>
            <consortium name="The Broad Institute Genomics Platform"/>
            <consortium name="The Broad Institute Genome Sequencing Center for Infectious Disease"/>
            <person name="Wu L."/>
            <person name="Ma J."/>
        </authorList>
    </citation>
    <scope>NUCLEOTIDE SEQUENCE [LARGE SCALE GENOMIC DNA]</scope>
    <source>
        <strain evidence="5 6">JCM 13004</strain>
    </source>
</reference>
<dbReference type="InterPro" id="IPR036188">
    <property type="entry name" value="FAD/NAD-bd_sf"/>
</dbReference>
<dbReference type="Gene3D" id="3.30.70.2450">
    <property type="match status" value="1"/>
</dbReference>
<dbReference type="PRINTS" id="PR00420">
    <property type="entry name" value="RNGMNOXGNASE"/>
</dbReference>
<dbReference type="InterPro" id="IPR000836">
    <property type="entry name" value="PRTase_dom"/>
</dbReference>
<dbReference type="CDD" id="cd06223">
    <property type="entry name" value="PRTases_typeI"/>
    <property type="match status" value="1"/>
</dbReference>
<dbReference type="Pfam" id="PF01494">
    <property type="entry name" value="FAD_binding_3"/>
    <property type="match status" value="1"/>
</dbReference>
<accession>A0ABN1WG01</accession>
<keyword evidence="3" id="KW-0274">FAD</keyword>
<dbReference type="GO" id="GO:0004497">
    <property type="term" value="F:monooxygenase activity"/>
    <property type="evidence" value="ECO:0007669"/>
    <property type="project" value="UniProtKB-KW"/>
</dbReference>
<dbReference type="SUPFAM" id="SSF51905">
    <property type="entry name" value="FAD/NAD(P)-binding domain"/>
    <property type="match status" value="1"/>
</dbReference>
<keyword evidence="5" id="KW-0560">Oxidoreductase</keyword>
<dbReference type="InterPro" id="IPR002938">
    <property type="entry name" value="FAD-bd"/>
</dbReference>
<evidence type="ECO:0000259" key="4">
    <source>
        <dbReference type="Pfam" id="PF01494"/>
    </source>
</evidence>
<gene>
    <name evidence="5" type="ORF">GCM10009665_44390</name>
</gene>
<dbReference type="EMBL" id="BAAALF010000084">
    <property type="protein sequence ID" value="GAA1248635.1"/>
    <property type="molecule type" value="Genomic_DNA"/>
</dbReference>
<keyword evidence="2" id="KW-0285">Flavoprotein</keyword>
<feature type="domain" description="FAD-binding" evidence="4">
    <location>
        <begin position="10"/>
        <end position="341"/>
    </location>
</feature>
<keyword evidence="5" id="KW-0503">Monooxygenase</keyword>
<dbReference type="Proteomes" id="UP001500037">
    <property type="component" value="Unassembled WGS sequence"/>
</dbReference>